<proteinExistence type="predicted"/>
<organism evidence="1 2">
    <name type="scientific">Pseudonocardia humida</name>
    <dbReference type="NCBI Taxonomy" id="2800819"/>
    <lineage>
        <taxon>Bacteria</taxon>
        <taxon>Bacillati</taxon>
        <taxon>Actinomycetota</taxon>
        <taxon>Actinomycetes</taxon>
        <taxon>Pseudonocardiales</taxon>
        <taxon>Pseudonocardiaceae</taxon>
        <taxon>Pseudonocardia</taxon>
    </lineage>
</organism>
<dbReference type="EMBL" id="JAGSOV010000056">
    <property type="protein sequence ID" value="MCO1658596.1"/>
    <property type="molecule type" value="Genomic_DNA"/>
</dbReference>
<comment type="caution">
    <text evidence="1">The sequence shown here is derived from an EMBL/GenBank/DDBJ whole genome shotgun (WGS) entry which is preliminary data.</text>
</comment>
<evidence type="ECO:0000313" key="1">
    <source>
        <dbReference type="EMBL" id="MCO1658596.1"/>
    </source>
</evidence>
<name>A0ABT1A6N5_9PSEU</name>
<sequence length="69" mass="7285">MADVRTVVVTGATGTVGGRVPAQLATQIVRGQLAMAESPEPMSADVARIPGRPALPYARWARDHAADFR</sequence>
<keyword evidence="2" id="KW-1185">Reference proteome</keyword>
<gene>
    <name evidence="1" type="ORF">KDL28_26375</name>
</gene>
<dbReference type="RefSeq" id="WP_252442725.1">
    <property type="nucleotide sequence ID" value="NZ_JAGSOV010000056.1"/>
</dbReference>
<evidence type="ECO:0008006" key="3">
    <source>
        <dbReference type="Google" id="ProtNLM"/>
    </source>
</evidence>
<accession>A0ABT1A6N5</accession>
<reference evidence="1" key="1">
    <citation type="submission" date="2021-04" db="EMBL/GenBank/DDBJ databases">
        <title>Pseudonocardia sp. nov., isolated from sandy soil of mangrove forest.</title>
        <authorList>
            <person name="Zan Z."/>
            <person name="Huang R."/>
            <person name="Liu W."/>
        </authorList>
    </citation>
    <scope>NUCLEOTIDE SEQUENCE</scope>
    <source>
        <strain evidence="1">S2-4</strain>
    </source>
</reference>
<evidence type="ECO:0000313" key="2">
    <source>
        <dbReference type="Proteomes" id="UP001165283"/>
    </source>
</evidence>
<protein>
    <recommendedName>
        <fullName evidence="3">Male sterility protein</fullName>
    </recommendedName>
</protein>
<dbReference type="Proteomes" id="UP001165283">
    <property type="component" value="Unassembled WGS sequence"/>
</dbReference>